<sequence length="602" mass="65370">MGKIAWGLTALFAVGQLQLPLTIAAPNCPLIGPEFPPPQRLAEHPIWRNAMANITYVFDYIDTSNITGVDRFSYSLQIFSTNPGPPILWERHRTAKDLPSNTTGVKKVDGDTVYRLGSVSKVFTVLTWLAELGDVHWNQPITKYIPELAKYDGRSSQPGFDSVRETPWDDITIGSLASQVSGLGRDYGVLGEITQTEDAPDPWHAGLPPLSNTSIPPCGAWPLCSREQFFKGLDIMTPTYPAFQTATYSNVAYQLLAYALENISGKKFVDVLNDRVIKPLGLNRTYYDTPPDSVGVIPGTIKDTYWAVSLGDASPGGNMYASASDISALGRGILSSKLIKPALTRRWLNPTTFSADFLASIGAPWGIRRIQLDKDNQPHRTLSVFTKAGTFRKYTAFITLLRDYNIGFTIMMAGSPAITNFLGADLLGATLIPAYAAVARDEADKLYSGVYVSRDSGGNGTSINSTLTISTTPGKPGLGVGPWISNGTNMLTMALRLQSGSTYNPVQGEARLYYTQLESSRKDGGGKRQAWKAVFEDTGGAAAGQQLWSTDCGAWVGVTGVTYGSMPLDEFVFELDASGKVVSVENLALRMKLYKLMDNTTI</sequence>
<evidence type="ECO:0000259" key="3">
    <source>
        <dbReference type="Pfam" id="PF26335"/>
    </source>
</evidence>
<feature type="domain" description="Beta-lactamase-related" evidence="2">
    <location>
        <begin position="103"/>
        <end position="417"/>
    </location>
</feature>
<keyword evidence="5" id="KW-1185">Reference proteome</keyword>
<keyword evidence="1" id="KW-0732">Signal</keyword>
<dbReference type="PANTHER" id="PTHR22935">
    <property type="entry name" value="PENICILLIN-BINDING PROTEIN"/>
    <property type="match status" value="1"/>
</dbReference>
<name>A0A9P9DCV6_9PLEO</name>
<dbReference type="Proteomes" id="UP000700596">
    <property type="component" value="Unassembled WGS sequence"/>
</dbReference>
<dbReference type="InterPro" id="IPR001466">
    <property type="entry name" value="Beta-lactam-related"/>
</dbReference>
<dbReference type="AlphaFoldDB" id="A0A9P9DCV6"/>
<dbReference type="OrthoDB" id="10250282at2759"/>
<dbReference type="SUPFAM" id="SSF56601">
    <property type="entry name" value="beta-lactamase/transpeptidase-like"/>
    <property type="match status" value="1"/>
</dbReference>
<feature type="chain" id="PRO_5040420186" evidence="1">
    <location>
        <begin position="25"/>
        <end position="602"/>
    </location>
</feature>
<organism evidence="4 5">
    <name type="scientific">Dendryphion nanum</name>
    <dbReference type="NCBI Taxonomy" id="256645"/>
    <lineage>
        <taxon>Eukaryota</taxon>
        <taxon>Fungi</taxon>
        <taxon>Dikarya</taxon>
        <taxon>Ascomycota</taxon>
        <taxon>Pezizomycotina</taxon>
        <taxon>Dothideomycetes</taxon>
        <taxon>Pleosporomycetidae</taxon>
        <taxon>Pleosporales</taxon>
        <taxon>Torulaceae</taxon>
        <taxon>Dendryphion</taxon>
    </lineage>
</organism>
<feature type="signal peptide" evidence="1">
    <location>
        <begin position="1"/>
        <end position="24"/>
    </location>
</feature>
<feature type="domain" description="Beta-lactamase-like ARB-00930-like C-terminal" evidence="3">
    <location>
        <begin position="439"/>
        <end position="595"/>
    </location>
</feature>
<evidence type="ECO:0000259" key="2">
    <source>
        <dbReference type="Pfam" id="PF00144"/>
    </source>
</evidence>
<dbReference type="InterPro" id="IPR058664">
    <property type="entry name" value="ARB_00930-like_C"/>
</dbReference>
<reference evidence="4" key="1">
    <citation type="journal article" date="2021" name="Nat. Commun.">
        <title>Genetic determinants of endophytism in the Arabidopsis root mycobiome.</title>
        <authorList>
            <person name="Mesny F."/>
            <person name="Miyauchi S."/>
            <person name="Thiergart T."/>
            <person name="Pickel B."/>
            <person name="Atanasova L."/>
            <person name="Karlsson M."/>
            <person name="Huettel B."/>
            <person name="Barry K.W."/>
            <person name="Haridas S."/>
            <person name="Chen C."/>
            <person name="Bauer D."/>
            <person name="Andreopoulos W."/>
            <person name="Pangilinan J."/>
            <person name="LaButti K."/>
            <person name="Riley R."/>
            <person name="Lipzen A."/>
            <person name="Clum A."/>
            <person name="Drula E."/>
            <person name="Henrissat B."/>
            <person name="Kohler A."/>
            <person name="Grigoriev I.V."/>
            <person name="Martin F.M."/>
            <person name="Hacquard S."/>
        </authorList>
    </citation>
    <scope>NUCLEOTIDE SEQUENCE</scope>
    <source>
        <strain evidence="4">MPI-CAGE-CH-0243</strain>
    </source>
</reference>
<dbReference type="InterPro" id="IPR012338">
    <property type="entry name" value="Beta-lactam/transpept-like"/>
</dbReference>
<evidence type="ECO:0000256" key="1">
    <source>
        <dbReference type="SAM" id="SignalP"/>
    </source>
</evidence>
<dbReference type="PANTHER" id="PTHR22935:SF97">
    <property type="entry name" value="BETA-LACTAMASE-RELATED DOMAIN-CONTAINING PROTEIN"/>
    <property type="match status" value="1"/>
</dbReference>
<dbReference type="Gene3D" id="3.40.710.10">
    <property type="entry name" value="DD-peptidase/beta-lactamase superfamily"/>
    <property type="match status" value="1"/>
</dbReference>
<dbReference type="Pfam" id="PF00144">
    <property type="entry name" value="Beta-lactamase"/>
    <property type="match status" value="1"/>
</dbReference>
<evidence type="ECO:0000313" key="4">
    <source>
        <dbReference type="EMBL" id="KAH7116908.1"/>
    </source>
</evidence>
<accession>A0A9P9DCV6</accession>
<evidence type="ECO:0000313" key="5">
    <source>
        <dbReference type="Proteomes" id="UP000700596"/>
    </source>
</evidence>
<dbReference type="Pfam" id="PF26335">
    <property type="entry name" value="ARB_00930_C"/>
    <property type="match status" value="1"/>
</dbReference>
<proteinExistence type="predicted"/>
<protein>
    <submittedName>
        <fullName evidence="4">Beta-lactamase/transpeptidase-like protein</fullName>
    </submittedName>
</protein>
<comment type="caution">
    <text evidence="4">The sequence shown here is derived from an EMBL/GenBank/DDBJ whole genome shotgun (WGS) entry which is preliminary data.</text>
</comment>
<gene>
    <name evidence="4" type="ORF">B0J11DRAFT_561218</name>
</gene>
<dbReference type="InterPro" id="IPR051478">
    <property type="entry name" value="Beta-lactamase-like_AB/R"/>
</dbReference>
<dbReference type="EMBL" id="JAGMWT010000014">
    <property type="protein sequence ID" value="KAH7116908.1"/>
    <property type="molecule type" value="Genomic_DNA"/>
</dbReference>